<feature type="region of interest" description="Disordered" evidence="1">
    <location>
        <begin position="172"/>
        <end position="192"/>
    </location>
</feature>
<feature type="compositionally biased region" description="Low complexity" evidence="1">
    <location>
        <begin position="1"/>
        <end position="17"/>
    </location>
</feature>
<feature type="region of interest" description="Disordered" evidence="1">
    <location>
        <begin position="1"/>
        <end position="24"/>
    </location>
</feature>
<name>A0A1Y6M1F7_ZYMTR</name>
<feature type="region of interest" description="Disordered" evidence="1">
    <location>
        <begin position="208"/>
        <end position="255"/>
    </location>
</feature>
<feature type="region of interest" description="Disordered" evidence="1">
    <location>
        <begin position="692"/>
        <end position="727"/>
    </location>
</feature>
<feature type="region of interest" description="Disordered" evidence="1">
    <location>
        <begin position="399"/>
        <end position="514"/>
    </location>
</feature>
<feature type="region of interest" description="Disordered" evidence="1">
    <location>
        <begin position="643"/>
        <end position="677"/>
    </location>
</feature>
<reference evidence="2 3" key="1">
    <citation type="submission" date="2016-10" db="EMBL/GenBank/DDBJ databases">
        <authorList>
            <person name="Varghese N."/>
        </authorList>
    </citation>
    <scope>NUCLEOTIDE SEQUENCE [LARGE SCALE GENOMIC DNA]</scope>
</reference>
<feature type="region of interest" description="Disordered" evidence="1">
    <location>
        <begin position="292"/>
        <end position="359"/>
    </location>
</feature>
<feature type="compositionally biased region" description="Polar residues" evidence="1">
    <location>
        <begin position="216"/>
        <end position="228"/>
    </location>
</feature>
<protein>
    <submittedName>
        <fullName evidence="2">Uncharacterized protein</fullName>
    </submittedName>
</protein>
<dbReference type="Proteomes" id="UP000215453">
    <property type="component" value="Chromosome 12"/>
</dbReference>
<gene>
    <name evidence="2" type="ORF">ZT1A5_G10999</name>
</gene>
<evidence type="ECO:0000256" key="1">
    <source>
        <dbReference type="SAM" id="MobiDB-lite"/>
    </source>
</evidence>
<evidence type="ECO:0000313" key="2">
    <source>
        <dbReference type="EMBL" id="SMY29550.1"/>
    </source>
</evidence>
<feature type="compositionally biased region" description="Acidic residues" evidence="1">
    <location>
        <begin position="649"/>
        <end position="673"/>
    </location>
</feature>
<feature type="compositionally biased region" description="Basic and acidic residues" evidence="1">
    <location>
        <begin position="712"/>
        <end position="727"/>
    </location>
</feature>
<organism evidence="2 3">
    <name type="scientific">Zymoseptoria tritici ST99CH_1A5</name>
    <dbReference type="NCBI Taxonomy" id="1276529"/>
    <lineage>
        <taxon>Eukaryota</taxon>
        <taxon>Fungi</taxon>
        <taxon>Dikarya</taxon>
        <taxon>Ascomycota</taxon>
        <taxon>Pezizomycotina</taxon>
        <taxon>Dothideomycetes</taxon>
        <taxon>Dothideomycetidae</taxon>
        <taxon>Mycosphaerellales</taxon>
        <taxon>Mycosphaerellaceae</taxon>
        <taxon>Zymoseptoria</taxon>
    </lineage>
</organism>
<accession>A0A1Y6M1F7</accession>
<feature type="compositionally biased region" description="Polar residues" evidence="1">
    <location>
        <begin position="500"/>
        <end position="510"/>
    </location>
</feature>
<dbReference type="AlphaFoldDB" id="A0A1Y6M1F7"/>
<evidence type="ECO:0000313" key="3">
    <source>
        <dbReference type="Proteomes" id="UP000215453"/>
    </source>
</evidence>
<dbReference type="EMBL" id="LT882687">
    <property type="protein sequence ID" value="SMY29550.1"/>
    <property type="molecule type" value="Genomic_DNA"/>
</dbReference>
<sequence>MEDFSSYYRSRPSTSSSQHVPKYPCIHRPNNSSSSLYHFTYPTFDPSSPVPSIRHTRRSITMTRPTPDFDFQAALATAALPPDHPHARKIKLPTPVRDDEAGRSTRSLTRRKSFIQKLKAKISRKDLRSAAEYDEDAKSIPNSKFLREIRRETSSLYSHNLSTDSLTAYRPITPILPTTPTRRRSHKRSPSTTNIAYTPIQATTPTRTFSHKRTHNAYTSTKPSSIQPLSLRRSVSAHVHPSATLDGSSAPPIPPLKPTRVRRQALLPTNGDDQLMTLAIEKHERQKALFRSASKHGIATGGTTPSPSQRPRASTVGTMGTASSFKSGIAPGEFGQSKGDVDVSAETGGEEEKRSSKIFSDSQAWTVFASHTRGERCGSAGKKDAMSARDFAVEAARKMEAGTRETGAAGERRVRSGTAPQGEVFGPQRPPEAVKNRAAEGEEEEPPRTAKLPAFLFPLQKRRSVSSKRPTTTHSKSKSTSDANIGFDTRTKSAPAAKQPTHTPSKSKSFLTPPPALTRFTRYYTSLLTTSTTFRGTNRRTSVSAATGALAHPELEMLSVAPTEAQTTAGATGIGKFLKEVDERLDKEEEERTDSAWGVGVDLGTIGGEIGSWSGRGGSVFEVKRPGTGESGVFGWGGLRGLVMRSEDDSGDDGDEEDDSGDDGEEDEEEDEPPGVAEVVEFGVGEVKHVGVGLGQLDGAEEDEERGLSLGGRKERGKERGAEYHAR</sequence>
<proteinExistence type="predicted"/>
<feature type="compositionally biased region" description="Polar residues" evidence="1">
    <location>
        <begin position="301"/>
        <end position="326"/>
    </location>
</feature>
<feature type="compositionally biased region" description="Low complexity" evidence="1">
    <location>
        <begin position="467"/>
        <end position="481"/>
    </location>
</feature>